<feature type="domain" description="4Fe-4S ferredoxin-type" evidence="12">
    <location>
        <begin position="335"/>
        <end position="365"/>
    </location>
</feature>
<name>D3P998_DEFDS</name>
<dbReference type="PANTHER" id="PTHR43255">
    <property type="entry name" value="IRON-SULFUR-BINDING OXIDOREDUCTASE FADF-RELATED-RELATED"/>
    <property type="match status" value="1"/>
</dbReference>
<comment type="subcellular location">
    <subcellularLocation>
        <location evidence="1">Cell membrane</location>
        <topology evidence="1">Multi-pass membrane protein</topology>
    </subcellularLocation>
</comment>
<dbReference type="InterPro" id="IPR009051">
    <property type="entry name" value="Helical_ferredxn"/>
</dbReference>
<evidence type="ECO:0000256" key="10">
    <source>
        <dbReference type="ARBA" id="ARBA00023136"/>
    </source>
</evidence>
<dbReference type="eggNOG" id="COG0247">
    <property type="taxonomic scope" value="Bacteria"/>
</dbReference>
<organism evidence="13 14">
    <name type="scientific">Deferribacter desulfuricans (strain DSM 14783 / JCM 11476 / NBRC 101012 / SSM1)</name>
    <dbReference type="NCBI Taxonomy" id="639282"/>
    <lineage>
        <taxon>Bacteria</taxon>
        <taxon>Pseudomonadati</taxon>
        <taxon>Deferribacterota</taxon>
        <taxon>Deferribacteres</taxon>
        <taxon>Deferribacterales</taxon>
        <taxon>Deferribacteraceae</taxon>
        <taxon>Deferribacter</taxon>
    </lineage>
</organism>
<dbReference type="EMBL" id="AP011529">
    <property type="protein sequence ID" value="BAI81288.1"/>
    <property type="molecule type" value="Genomic_DNA"/>
</dbReference>
<evidence type="ECO:0000256" key="2">
    <source>
        <dbReference type="ARBA" id="ARBA00022475"/>
    </source>
</evidence>
<dbReference type="SUPFAM" id="SSF46548">
    <property type="entry name" value="alpha-helical ferredoxin"/>
    <property type="match status" value="1"/>
</dbReference>
<dbReference type="InterPro" id="IPR023234">
    <property type="entry name" value="NarG-like_domain"/>
</dbReference>
<dbReference type="InterPro" id="IPR017896">
    <property type="entry name" value="4Fe4S_Fe-S-bd"/>
</dbReference>
<evidence type="ECO:0000256" key="8">
    <source>
        <dbReference type="ARBA" id="ARBA00023004"/>
    </source>
</evidence>
<dbReference type="InterPro" id="IPR051460">
    <property type="entry name" value="HdrC_iron-sulfur_subunit"/>
</dbReference>
<feature type="domain" description="4Fe-4S ferredoxin-type" evidence="12">
    <location>
        <begin position="284"/>
        <end position="314"/>
    </location>
</feature>
<dbReference type="PROSITE" id="PS00198">
    <property type="entry name" value="4FE4S_FER_1"/>
    <property type="match status" value="2"/>
</dbReference>
<keyword evidence="7" id="KW-0560">Oxidoreductase</keyword>
<dbReference type="InterPro" id="IPR004017">
    <property type="entry name" value="Cys_rich_dom"/>
</dbReference>
<accession>D3P998</accession>
<feature type="transmembrane region" description="Helical" evidence="11">
    <location>
        <begin position="121"/>
        <end position="147"/>
    </location>
</feature>
<evidence type="ECO:0000256" key="4">
    <source>
        <dbReference type="ARBA" id="ARBA00022692"/>
    </source>
</evidence>
<keyword evidence="9" id="KW-0411">Iron-sulfur</keyword>
<dbReference type="GO" id="GO:0005886">
    <property type="term" value="C:plasma membrane"/>
    <property type="evidence" value="ECO:0007669"/>
    <property type="project" value="UniProtKB-SubCell"/>
</dbReference>
<dbReference type="Proteomes" id="UP000001520">
    <property type="component" value="Chromosome"/>
</dbReference>
<evidence type="ECO:0000313" key="14">
    <source>
        <dbReference type="Proteomes" id="UP000001520"/>
    </source>
</evidence>
<dbReference type="InterPro" id="IPR036197">
    <property type="entry name" value="NarG-like_sf"/>
</dbReference>
<keyword evidence="5" id="KW-0479">Metal-binding</keyword>
<keyword evidence="14" id="KW-1185">Reference proteome</keyword>
<dbReference type="HOGENOM" id="CLU_005304_1_0_0"/>
<evidence type="ECO:0000259" key="12">
    <source>
        <dbReference type="PROSITE" id="PS51379"/>
    </source>
</evidence>
<evidence type="ECO:0000313" key="13">
    <source>
        <dbReference type="EMBL" id="BAI81288.1"/>
    </source>
</evidence>
<dbReference type="STRING" id="639282.DEFDS_1833"/>
<dbReference type="AlphaFoldDB" id="D3P998"/>
<feature type="transmembrane region" description="Helical" evidence="11">
    <location>
        <begin position="218"/>
        <end position="238"/>
    </location>
</feature>
<dbReference type="PANTHER" id="PTHR43255:SF1">
    <property type="entry name" value="IRON-SULFUR-BINDING OXIDOREDUCTASE FADF-RELATED"/>
    <property type="match status" value="1"/>
</dbReference>
<dbReference type="GO" id="GO:0051539">
    <property type="term" value="F:4 iron, 4 sulfur cluster binding"/>
    <property type="evidence" value="ECO:0007669"/>
    <property type="project" value="UniProtKB-KW"/>
</dbReference>
<evidence type="ECO:0000256" key="5">
    <source>
        <dbReference type="ARBA" id="ARBA00022723"/>
    </source>
</evidence>
<sequence>MFEATREIYWNVGHGVLIPMYLFAIIAIGILVYGFKKRLELYKIGRPLNRFDNKAERFQFMLKNVIGQIKVLRVPGPGIAHALFFWGFLLLTIGTTLVFLQADILHPLLGIKFLKGAFYKLFSLTLDIAGLIAILMMIGLFVRRFFVKPEGLETSKDDYIMHGLLFAILITGFLIEGVRMAATELKVNPSLAVWSPIGLMVAKMFSGMNESSLLSLHIGLWWIHMFLAFGFIASIPYIKFRHIFTTSANYFFNDFRQKGSIDTIDLENEEAESFGVSKVNEFTWKDIFDSDACTKCKRCQDRCPAYNTGKPLSPMKLILDIGEAAVNGAETNVIEKISTDVIWSCTTCRACQEICPANNEHVNKIIEMRRNLVLMEGEFPGEEVMMAMNNVEVNGNPMGLGFASRGDWAEGLDVKVMSEDSDVDILYFVGCYASFDKRNQQVAKSFIKLCNAAGIKVGILGKEEKCCGEPVRKMGNEYLYQMVAMENIETIKSYNVKKIVTTCPHCFNTLGRDYKDLGFDIEVEHYTTFLRRLINDGKLKIKPVSFECTYHDSCYIGRYMDIFEEPREVLKAAGGNIKEMSKNRLESFCCGAGGGRIIAEESIGEKISVKRVKMAEETGANMLVSNCPFCLTMFEDGVKMAELDEKLKPRDLAELLVERLES</sequence>
<dbReference type="GO" id="GO:0046872">
    <property type="term" value="F:metal ion binding"/>
    <property type="evidence" value="ECO:0007669"/>
    <property type="project" value="UniProtKB-KW"/>
</dbReference>
<proteinExistence type="predicted"/>
<keyword evidence="8" id="KW-0408">Iron</keyword>
<dbReference type="Pfam" id="PF02665">
    <property type="entry name" value="Nitrate_red_gam"/>
    <property type="match status" value="1"/>
</dbReference>
<dbReference type="GO" id="GO:0016491">
    <property type="term" value="F:oxidoreductase activity"/>
    <property type="evidence" value="ECO:0007669"/>
    <property type="project" value="UniProtKB-KW"/>
</dbReference>
<dbReference type="Pfam" id="PF02754">
    <property type="entry name" value="CCG"/>
    <property type="match status" value="2"/>
</dbReference>
<dbReference type="OrthoDB" id="9794954at2"/>
<evidence type="ECO:0000256" key="11">
    <source>
        <dbReference type="SAM" id="Phobius"/>
    </source>
</evidence>
<dbReference type="SUPFAM" id="SSF103501">
    <property type="entry name" value="Respiratory nitrate reductase 1 gamma chain"/>
    <property type="match status" value="1"/>
</dbReference>
<keyword evidence="3" id="KW-0004">4Fe-4S</keyword>
<evidence type="ECO:0000256" key="9">
    <source>
        <dbReference type="ARBA" id="ARBA00023014"/>
    </source>
</evidence>
<dbReference type="Gene3D" id="1.20.950.20">
    <property type="entry name" value="Transmembrane di-heme cytochromes, Chain C"/>
    <property type="match status" value="1"/>
</dbReference>
<feature type="transmembrane region" description="Helical" evidence="11">
    <location>
        <begin position="159"/>
        <end position="175"/>
    </location>
</feature>
<protein>
    <submittedName>
        <fullName evidence="13">Iron-sulfur cluster-binding protein</fullName>
    </submittedName>
</protein>
<keyword evidence="10 11" id="KW-0472">Membrane</keyword>
<keyword evidence="2" id="KW-1003">Cell membrane</keyword>
<evidence type="ECO:0000256" key="1">
    <source>
        <dbReference type="ARBA" id="ARBA00004651"/>
    </source>
</evidence>
<dbReference type="InterPro" id="IPR017900">
    <property type="entry name" value="4Fe4S_Fe_S_CS"/>
</dbReference>
<evidence type="ECO:0000256" key="7">
    <source>
        <dbReference type="ARBA" id="ARBA00023002"/>
    </source>
</evidence>
<reference evidence="13 14" key="1">
    <citation type="journal article" date="2010" name="DNA Res.">
        <title>Bacterial lifestyle in a deep-sea hydrothermal vent chimney revealed by the genome sequence of the thermophilic bacterium Deferribacter desulfuricans SSM1.</title>
        <authorList>
            <person name="Takaki Y."/>
            <person name="Shimamura S."/>
            <person name="Nakagawa S."/>
            <person name="Fukuhara Y."/>
            <person name="Horikawa H."/>
            <person name="Ankai A."/>
            <person name="Harada T."/>
            <person name="Hosoyama A."/>
            <person name="Oguchi A."/>
            <person name="Fukui S."/>
            <person name="Fujita N."/>
            <person name="Takami H."/>
            <person name="Takai K."/>
        </authorList>
    </citation>
    <scope>NUCLEOTIDE SEQUENCE [LARGE SCALE GENOMIC DNA]</scope>
    <source>
        <strain evidence="14">DSM 14783 / JCM 11476 / NBRC 101012 / SSM1</strain>
    </source>
</reference>
<evidence type="ECO:0000256" key="3">
    <source>
        <dbReference type="ARBA" id="ARBA00022485"/>
    </source>
</evidence>
<feature type="transmembrane region" description="Helical" evidence="11">
    <location>
        <begin position="79"/>
        <end position="100"/>
    </location>
</feature>
<dbReference type="Gene3D" id="1.10.1060.10">
    <property type="entry name" value="Alpha-helical ferredoxin"/>
    <property type="match status" value="1"/>
</dbReference>
<dbReference type="KEGG" id="ddf:DEFDS_1833"/>
<dbReference type="PROSITE" id="PS51379">
    <property type="entry name" value="4FE4S_FER_2"/>
    <property type="match status" value="2"/>
</dbReference>
<feature type="transmembrane region" description="Helical" evidence="11">
    <location>
        <begin position="12"/>
        <end position="35"/>
    </location>
</feature>
<keyword evidence="4 11" id="KW-0812">Transmembrane</keyword>
<keyword evidence="6 11" id="KW-1133">Transmembrane helix</keyword>
<dbReference type="Pfam" id="PF13237">
    <property type="entry name" value="Fer4_10"/>
    <property type="match status" value="1"/>
</dbReference>
<evidence type="ECO:0000256" key="6">
    <source>
        <dbReference type="ARBA" id="ARBA00022989"/>
    </source>
</evidence>
<gene>
    <name evidence="13" type="ordered locus">DEFDS_1833</name>
</gene>
<dbReference type="RefSeq" id="WP_013008533.1">
    <property type="nucleotide sequence ID" value="NC_013939.1"/>
</dbReference>